<gene>
    <name evidence="2" type="ordered locus">Bd2350</name>
</gene>
<proteinExistence type="predicted"/>
<dbReference type="STRING" id="264462.Bd2350"/>
<dbReference type="Pfam" id="PF13649">
    <property type="entry name" value="Methyltransf_25"/>
    <property type="match status" value="1"/>
</dbReference>
<dbReference type="Gene3D" id="3.40.50.150">
    <property type="entry name" value="Vaccinia Virus protein VP39"/>
    <property type="match status" value="1"/>
</dbReference>
<dbReference type="Proteomes" id="UP000008080">
    <property type="component" value="Chromosome"/>
</dbReference>
<organism evidence="2 3">
    <name type="scientific">Bdellovibrio bacteriovorus (strain ATCC 15356 / DSM 50701 / NCIMB 9529 / HD100)</name>
    <dbReference type="NCBI Taxonomy" id="264462"/>
    <lineage>
        <taxon>Bacteria</taxon>
        <taxon>Pseudomonadati</taxon>
        <taxon>Bdellovibrionota</taxon>
        <taxon>Bdellovibrionia</taxon>
        <taxon>Bdellovibrionales</taxon>
        <taxon>Pseudobdellovibrionaceae</taxon>
        <taxon>Bdellovibrio</taxon>
    </lineage>
</organism>
<dbReference type="InterPro" id="IPR050508">
    <property type="entry name" value="Methyltransf_Superfamily"/>
</dbReference>
<dbReference type="EMBL" id="BX842652">
    <property type="protein sequence ID" value="CAE80169.1"/>
    <property type="molecule type" value="Genomic_DNA"/>
</dbReference>
<dbReference type="eggNOG" id="COG2226">
    <property type="taxonomic scope" value="Bacteria"/>
</dbReference>
<dbReference type="CDD" id="cd02440">
    <property type="entry name" value="AdoMet_MTases"/>
    <property type="match status" value="1"/>
</dbReference>
<dbReference type="PANTHER" id="PTHR42912">
    <property type="entry name" value="METHYLTRANSFERASE"/>
    <property type="match status" value="1"/>
</dbReference>
<dbReference type="GO" id="GO:0008168">
    <property type="term" value="F:methyltransferase activity"/>
    <property type="evidence" value="ECO:0007669"/>
    <property type="project" value="TreeGrafter"/>
</dbReference>
<reference evidence="2 3" key="1">
    <citation type="journal article" date="2004" name="Science">
        <title>A predator unmasked: life cycle of Bdellovibrio bacteriovorus from a genomic perspective.</title>
        <authorList>
            <person name="Rendulic S."/>
            <person name="Jagtap P."/>
            <person name="Rosinus A."/>
            <person name="Eppinger M."/>
            <person name="Baar C."/>
            <person name="Lanz C."/>
            <person name="Keller H."/>
            <person name="Lambert C."/>
            <person name="Evans K.J."/>
            <person name="Goesmann A."/>
            <person name="Meyer F."/>
            <person name="Sockett R.E."/>
            <person name="Schuster S.C."/>
        </authorList>
    </citation>
    <scope>NUCLEOTIDE SEQUENCE [LARGE SCALE GENOMIC DNA]</scope>
    <source>
        <strain evidence="3">ATCC 15356 / DSM 50701 / NCIMB 9529 / HD100</strain>
    </source>
</reference>
<dbReference type="InterPro" id="IPR029063">
    <property type="entry name" value="SAM-dependent_MTases_sf"/>
</dbReference>
<accession>Q6MKN8</accession>
<protein>
    <submittedName>
        <fullName evidence="2">Ubiquinone/menaquinone biosynthesis protein</fullName>
    </submittedName>
</protein>
<dbReference type="SUPFAM" id="SSF53335">
    <property type="entry name" value="S-adenosyl-L-methionine-dependent methyltransferases"/>
    <property type="match status" value="1"/>
</dbReference>
<keyword evidence="3" id="KW-1185">Reference proteome</keyword>
<dbReference type="AlphaFoldDB" id="Q6MKN8"/>
<dbReference type="InterPro" id="IPR041698">
    <property type="entry name" value="Methyltransf_25"/>
</dbReference>
<evidence type="ECO:0000313" key="2">
    <source>
        <dbReference type="EMBL" id="CAE80169.1"/>
    </source>
</evidence>
<evidence type="ECO:0000313" key="3">
    <source>
        <dbReference type="Proteomes" id="UP000008080"/>
    </source>
</evidence>
<sequence>MVEALSMKIKIPYQDKITLGYSLARSAGFAAQQWTLPLFEFITTGAKKSHKALEPHKLRLAYRELFRLLKKDSENIAQGIYPVEVLKPETVARHFMRYPRIIYDGYSIAKRRKDKSAHDFDAEAENFMKDLPEYYQRNFHFQTGGYLTRESAELYEHQVEILFSGSADAMRRLIIPLVKQVHPGDGTGLHFLEVGAGTGRLTRFMKLAYPKAKITVLDLSYPYLKKAQDNLHEFDRLDFVQGAAEDLPFQDAKFDFVYSCFLFHELPHEIRRQVIREGFRVLKAGGCYGLVDSLQAEDTHDFEWALEQFPVDFHEPFYKNYTQNPMEGLLAAAGFEGLHKDQGFFAKALLARKPSE</sequence>
<keyword evidence="2" id="KW-0830">Ubiquinone</keyword>
<feature type="domain" description="Methyltransferase" evidence="1">
    <location>
        <begin position="192"/>
        <end position="286"/>
    </location>
</feature>
<evidence type="ECO:0000259" key="1">
    <source>
        <dbReference type="Pfam" id="PF13649"/>
    </source>
</evidence>
<dbReference type="HOGENOM" id="CLU_037171_0_0_7"/>
<name>Q6MKN8_BDEBA</name>
<dbReference type="KEGG" id="bba:Bd2350"/>